<gene>
    <name evidence="4" type="ORF">GPA_33220</name>
</gene>
<comment type="function">
    <text evidence="3">Toxic component of a type II toxin-antitoxin (TA) system.</text>
</comment>
<name>D6EBJ3_9ACTN</name>
<protein>
    <recommendedName>
        <fullName evidence="3">mRNA interferase</fullName>
        <ecNumber evidence="3">3.1.-.-</ecNumber>
    </recommendedName>
</protein>
<reference evidence="4 5" key="1">
    <citation type="submission" date="2010-03" db="EMBL/GenBank/DDBJ databases">
        <title>The genome sequence of Gordonibacter pamelaeae 7-10-1-bT.</title>
        <authorList>
            <consortium name="metaHIT consortium -- http://www.metahit.eu/"/>
            <person name="Pajon A."/>
            <person name="Turner K."/>
            <person name="Parkhill J."/>
            <person name="Timmis K."/>
            <person name="Oxley A."/>
            <person name="Wurdemann D."/>
        </authorList>
    </citation>
    <scope>NUCLEOTIDE SEQUENCE [LARGE SCALE GENOMIC DNA]</scope>
    <source>
        <strain evidence="5">7-10-1-b</strain>
    </source>
</reference>
<evidence type="ECO:0000256" key="1">
    <source>
        <dbReference type="ARBA" id="ARBA00007521"/>
    </source>
</evidence>
<dbReference type="InterPro" id="IPR003477">
    <property type="entry name" value="PemK-like"/>
</dbReference>
<evidence type="ECO:0000313" key="4">
    <source>
        <dbReference type="EMBL" id="CBL05090.1"/>
    </source>
</evidence>
<dbReference type="Proteomes" id="UP000008805">
    <property type="component" value="Chromosome"/>
</dbReference>
<dbReference type="InterPro" id="IPR011067">
    <property type="entry name" value="Plasmid_toxin/cell-grow_inhib"/>
</dbReference>
<dbReference type="PANTHER" id="PTHR33988:SF3">
    <property type="entry name" value="ENDORIBONUCLEASE TOXIN CHPB-RELATED"/>
    <property type="match status" value="1"/>
</dbReference>
<dbReference type="PIRSF" id="PIRSF033490">
    <property type="entry name" value="MazF"/>
    <property type="match status" value="1"/>
</dbReference>
<keyword evidence="5" id="KW-1185">Reference proteome</keyword>
<reference evidence="4 5" key="2">
    <citation type="submission" date="2010-03" db="EMBL/GenBank/DDBJ databases">
        <authorList>
            <person name="Pajon A."/>
        </authorList>
    </citation>
    <scope>NUCLEOTIDE SEQUENCE [LARGE SCALE GENOMIC DNA]</scope>
    <source>
        <strain evidence="5">7-10-1-b</strain>
    </source>
</reference>
<evidence type="ECO:0000256" key="2">
    <source>
        <dbReference type="ARBA" id="ARBA00022649"/>
    </source>
</evidence>
<evidence type="ECO:0000313" key="5">
    <source>
        <dbReference type="Proteomes" id="UP000008805"/>
    </source>
</evidence>
<dbReference type="GO" id="GO:0006402">
    <property type="term" value="P:mRNA catabolic process"/>
    <property type="evidence" value="ECO:0007669"/>
    <property type="project" value="TreeGrafter"/>
</dbReference>
<dbReference type="KEGG" id="gpa:GPA_33220"/>
<dbReference type="Pfam" id="PF02452">
    <property type="entry name" value="PemK_toxin"/>
    <property type="match status" value="1"/>
</dbReference>
<dbReference type="HOGENOM" id="CLU_121823_2_3_11"/>
<dbReference type="PANTHER" id="PTHR33988">
    <property type="entry name" value="ENDORIBONUCLEASE MAZF-RELATED"/>
    <property type="match status" value="1"/>
</dbReference>
<keyword evidence="3" id="KW-0540">Nuclease</keyword>
<proteinExistence type="inferred from homology"/>
<keyword evidence="2" id="KW-1277">Toxin-antitoxin system</keyword>
<dbReference type="EMBL" id="FP929047">
    <property type="protein sequence ID" value="CBL05090.1"/>
    <property type="molecule type" value="Genomic_DNA"/>
</dbReference>
<dbReference type="SUPFAM" id="SSF50118">
    <property type="entry name" value="Cell growth inhibitor/plasmid maintenance toxic component"/>
    <property type="match status" value="1"/>
</dbReference>
<keyword evidence="3" id="KW-0255">Endonuclease</keyword>
<comment type="similarity">
    <text evidence="1 3">Belongs to the PemK/MazF family.</text>
</comment>
<dbReference type="GO" id="GO:0004521">
    <property type="term" value="F:RNA endonuclease activity"/>
    <property type="evidence" value="ECO:0007669"/>
    <property type="project" value="TreeGrafter"/>
</dbReference>
<dbReference type="AlphaFoldDB" id="D6EBJ3"/>
<keyword evidence="3" id="KW-0378">Hydrolase</keyword>
<evidence type="ECO:0000256" key="3">
    <source>
        <dbReference type="PIRNR" id="PIRNR033490"/>
    </source>
</evidence>
<accession>D6EBJ3</accession>
<dbReference type="GO" id="GO:0003677">
    <property type="term" value="F:DNA binding"/>
    <property type="evidence" value="ECO:0007669"/>
    <property type="project" value="InterPro"/>
</dbReference>
<dbReference type="Gene3D" id="2.30.30.110">
    <property type="match status" value="1"/>
</dbReference>
<sequence>MVMICEQGDIIAVDFEPSVGHEPNKYRPALVVSSNTFNARSSLTAVCPITSVNNGYPLHVGIDHEEVRGFVCVEQVRTVDLSNRRCKRLAQASEDDMGLVLSYVASIFGL</sequence>
<dbReference type="EC" id="3.1.-.-" evidence="3"/>
<dbReference type="GO" id="GO:0016787">
    <property type="term" value="F:hydrolase activity"/>
    <property type="evidence" value="ECO:0007669"/>
    <property type="project" value="UniProtKB-KW"/>
</dbReference>
<dbReference type="GO" id="GO:0016075">
    <property type="term" value="P:rRNA catabolic process"/>
    <property type="evidence" value="ECO:0007669"/>
    <property type="project" value="TreeGrafter"/>
</dbReference>
<dbReference type="BioCyc" id="GPAM657308:GPA_RS15390-MONOMER"/>
<organism evidence="4 5">
    <name type="scientific">Gordonibacter pamelaeae 7-10-1-b</name>
    <dbReference type="NCBI Taxonomy" id="657308"/>
    <lineage>
        <taxon>Bacteria</taxon>
        <taxon>Bacillati</taxon>
        <taxon>Actinomycetota</taxon>
        <taxon>Coriobacteriia</taxon>
        <taxon>Eggerthellales</taxon>
        <taxon>Eggerthellaceae</taxon>
        <taxon>Gordonibacter</taxon>
    </lineage>
</organism>